<accession>A0A8H5A2K5</accession>
<dbReference type="AlphaFoldDB" id="A0A8H5A2K5"/>
<feature type="domain" description="DUF6546" evidence="1">
    <location>
        <begin position="188"/>
        <end position="305"/>
    </location>
</feature>
<name>A0A8H5A2K5_FUSOX</name>
<dbReference type="Pfam" id="PF20183">
    <property type="entry name" value="DUF6546"/>
    <property type="match status" value="1"/>
</dbReference>
<dbReference type="Proteomes" id="UP000558688">
    <property type="component" value="Unassembled WGS sequence"/>
</dbReference>
<evidence type="ECO:0000313" key="3">
    <source>
        <dbReference type="Proteomes" id="UP000558688"/>
    </source>
</evidence>
<protein>
    <recommendedName>
        <fullName evidence="1">DUF6546 domain-containing protein</fullName>
    </recommendedName>
</protein>
<dbReference type="EMBL" id="JAAFOW010002685">
    <property type="protein sequence ID" value="KAF5256382.1"/>
    <property type="molecule type" value="Genomic_DNA"/>
</dbReference>
<feature type="non-terminal residue" evidence="2">
    <location>
        <position position="1"/>
    </location>
</feature>
<dbReference type="InterPro" id="IPR046676">
    <property type="entry name" value="DUF6546"/>
</dbReference>
<comment type="caution">
    <text evidence="2">The sequence shown here is derived from an EMBL/GenBank/DDBJ whole genome shotgun (WGS) entry which is preliminary data.</text>
</comment>
<gene>
    <name evidence="2" type="ORF">FOXYS1_13146</name>
</gene>
<organism evidence="2 3">
    <name type="scientific">Fusarium oxysporum</name>
    <name type="common">Fusarium vascular wilt</name>
    <dbReference type="NCBI Taxonomy" id="5507"/>
    <lineage>
        <taxon>Eukaryota</taxon>
        <taxon>Fungi</taxon>
        <taxon>Dikarya</taxon>
        <taxon>Ascomycota</taxon>
        <taxon>Pezizomycotina</taxon>
        <taxon>Sordariomycetes</taxon>
        <taxon>Hypocreomycetidae</taxon>
        <taxon>Hypocreales</taxon>
        <taxon>Nectriaceae</taxon>
        <taxon>Fusarium</taxon>
        <taxon>Fusarium oxysporum species complex</taxon>
    </lineage>
</organism>
<evidence type="ECO:0000313" key="2">
    <source>
        <dbReference type="EMBL" id="KAF5256382.1"/>
    </source>
</evidence>
<evidence type="ECO:0000259" key="1">
    <source>
        <dbReference type="Pfam" id="PF20183"/>
    </source>
</evidence>
<proteinExistence type="predicted"/>
<reference evidence="2" key="1">
    <citation type="submission" date="2020-02" db="EMBL/GenBank/DDBJ databases">
        <title>Identification and distribution of gene clusters putatively required for synthesis of sphingolipid metabolism inhibitors in phylogenetically diverse species of the filamentous fungus Fusarium.</title>
        <authorList>
            <person name="Kim H.-S."/>
            <person name="Busman M."/>
            <person name="Brown D.W."/>
            <person name="Divon H."/>
            <person name="Uhlig S."/>
            <person name="Proctor R.H."/>
        </authorList>
    </citation>
    <scope>NUCLEOTIDE SEQUENCE [LARGE SCALE GENOMIC DNA]</scope>
    <source>
        <strain evidence="2">NRRL 39464</strain>
    </source>
</reference>
<sequence length="305" mass="34587">MFDPIGNHLSNTFFSKVLYTCPNGGHYGQVEFSKAVHALWCILSRWKTHRVTAELGIVSPTARTFMQMDDQVTCSYNPFNPFASPLSRHGATHLYWDIVSEYYLGREPLSFDRTSLPQRGATSLPNVDAIAELVIRRKHHPNISPIALYEIISSTACVESIHLERWCYGHPEQDGNWDFTFQRSGFLVPHSTKRLTYFGEFQTPYHQRIGTMVLPRSNTTLLDSIFHAADQLEHTAVSFAFDAQTFFDRRGKAKSKVLKTLALTSSFIDTGEELFSSAAEAIKTMHGLKILEIWNCEAGQADVFR</sequence>